<feature type="transmembrane region" description="Helical" evidence="2">
    <location>
        <begin position="295"/>
        <end position="316"/>
    </location>
</feature>
<feature type="transmembrane region" description="Helical" evidence="2">
    <location>
        <begin position="322"/>
        <end position="355"/>
    </location>
</feature>
<sequence>MAENPRIVVEADTSQAIQALNSLTQTMSRIKDNMNKSTTAISTSMKNVGNSMKNVGNSMADVGAKGFVAITLPIAGLTKQILDVGSNMVSFEATYKQVFKGLASSANSWSASFGKSIGLNSTVIKQSLLDFQSYSQNMGMTGKSALNFSEKMTSLTADLAAFKNMDMSEAGDRLMAMFRGEYDSAEALGLAINETTIKQEMMREGLQGQFSDLDQTTKMQLLYNLAIYQSKDAQGQAAREADQYQNKIQNLRAQLADVAKSLFTIMLPVIQKVMSVISGLITWFNSLSDTTKKWILIIAGVVAVIMPLIMYLGIFIASLGTIISVVGAIIGALGVFIGTIGFVGVAIIALAVLAVKNWQAIKETAIWAWNGIRDGFVSAWNTIKSVAATIWGVITAPFKKAWNTIKQVYADIKAGFKNAFNFQIPHIPLPHFNITGKLSLNPPQIPKISVNWYKKGGLATEASLIGVGEKDNEAILPLNSNVLGKLGANIASHMPEATKESTGNTTFNQTFNINAAIRSNEDIQELARRIKKLQERGERAAGSLLYD</sequence>
<reference evidence="3" key="1">
    <citation type="submission" date="2021-11" db="EMBL/GenBank/DDBJ databases">
        <authorList>
            <person name="Qingchun L."/>
            <person name="Dong Z."/>
            <person name="Zongwei Q."/>
            <person name="Jia Z."/>
            <person name="Duotao L."/>
        </authorList>
    </citation>
    <scope>NUCLEOTIDE SEQUENCE</scope>
    <source>
        <strain evidence="3">WLY-B-L2</strain>
    </source>
</reference>
<dbReference type="Proteomes" id="UP001165422">
    <property type="component" value="Unassembled WGS sequence"/>
</dbReference>
<evidence type="ECO:0008006" key="5">
    <source>
        <dbReference type="Google" id="ProtNLM"/>
    </source>
</evidence>
<keyword evidence="2" id="KW-0472">Membrane</keyword>
<gene>
    <name evidence="3" type="ORF">LN736_06245</name>
</gene>
<keyword evidence="2" id="KW-1133">Transmembrane helix</keyword>
<protein>
    <recommendedName>
        <fullName evidence="5">Phage tail tape measure protein</fullName>
    </recommendedName>
</protein>
<accession>A0ABS8N3S9</accession>
<keyword evidence="4" id="KW-1185">Reference proteome</keyword>
<evidence type="ECO:0000313" key="3">
    <source>
        <dbReference type="EMBL" id="MCC9294457.1"/>
    </source>
</evidence>
<organism evidence="3 4">
    <name type="scientific">Clostridium aromativorans</name>
    <dbReference type="NCBI Taxonomy" id="2836848"/>
    <lineage>
        <taxon>Bacteria</taxon>
        <taxon>Bacillati</taxon>
        <taxon>Bacillota</taxon>
        <taxon>Clostridia</taxon>
        <taxon>Eubacteriales</taxon>
        <taxon>Clostridiaceae</taxon>
        <taxon>Clostridium</taxon>
    </lineage>
</organism>
<feature type="coiled-coil region" evidence="1">
    <location>
        <begin position="516"/>
        <end position="543"/>
    </location>
</feature>
<evidence type="ECO:0000256" key="1">
    <source>
        <dbReference type="SAM" id="Coils"/>
    </source>
</evidence>
<feature type="transmembrane region" description="Helical" evidence="2">
    <location>
        <begin position="262"/>
        <end position="283"/>
    </location>
</feature>
<evidence type="ECO:0000256" key="2">
    <source>
        <dbReference type="SAM" id="Phobius"/>
    </source>
</evidence>
<keyword evidence="1" id="KW-0175">Coiled coil</keyword>
<name>A0ABS8N3S9_9CLOT</name>
<evidence type="ECO:0000313" key="4">
    <source>
        <dbReference type="Proteomes" id="UP001165422"/>
    </source>
</evidence>
<proteinExistence type="predicted"/>
<dbReference type="EMBL" id="JAJJPB010000005">
    <property type="protein sequence ID" value="MCC9294457.1"/>
    <property type="molecule type" value="Genomic_DNA"/>
</dbReference>
<keyword evidence="2" id="KW-0812">Transmembrane</keyword>
<comment type="caution">
    <text evidence="3">The sequence shown here is derived from an EMBL/GenBank/DDBJ whole genome shotgun (WGS) entry which is preliminary data.</text>
</comment>
<feature type="coiled-coil region" evidence="1">
    <location>
        <begin position="234"/>
        <end position="261"/>
    </location>
</feature>
<dbReference type="RefSeq" id="WP_229981222.1">
    <property type="nucleotide sequence ID" value="NZ_JAJJPB010000005.1"/>
</dbReference>